<dbReference type="Pfam" id="PF00106">
    <property type="entry name" value="adh_short"/>
    <property type="match status" value="1"/>
</dbReference>
<dbReference type="Gene3D" id="3.40.50.720">
    <property type="entry name" value="NAD(P)-binding Rossmann-like Domain"/>
    <property type="match status" value="1"/>
</dbReference>
<comment type="caution">
    <text evidence="3">The sequence shown here is derived from an EMBL/GenBank/DDBJ whole genome shotgun (WGS) entry which is preliminary data.</text>
</comment>
<dbReference type="PANTHER" id="PTHR44169:SF6">
    <property type="entry name" value="NADPH-DEPENDENT 1-ACYLDIHYDROXYACETONE PHOSPHATE REDUCTASE"/>
    <property type="match status" value="1"/>
</dbReference>
<dbReference type="SUPFAM" id="SSF51735">
    <property type="entry name" value="NAD(P)-binding Rossmann-fold domains"/>
    <property type="match status" value="1"/>
</dbReference>
<keyword evidence="4" id="KW-1185">Reference proteome</keyword>
<dbReference type="PANTHER" id="PTHR44169">
    <property type="entry name" value="NADPH-DEPENDENT 1-ACYLDIHYDROXYACETONE PHOSPHATE REDUCTASE"/>
    <property type="match status" value="1"/>
</dbReference>
<organism evidence="3 4">
    <name type="scientific">Sphaerospermopsis kisseleviana CS-549</name>
    <dbReference type="NCBI Taxonomy" id="3021783"/>
    <lineage>
        <taxon>Bacteria</taxon>
        <taxon>Bacillati</taxon>
        <taxon>Cyanobacteriota</taxon>
        <taxon>Cyanophyceae</taxon>
        <taxon>Nostocales</taxon>
        <taxon>Aphanizomenonaceae</taxon>
        <taxon>Sphaerospermopsis</taxon>
        <taxon>Sphaerospermopsis kisseleviana</taxon>
    </lineage>
</organism>
<dbReference type="InterPro" id="IPR002347">
    <property type="entry name" value="SDR_fam"/>
</dbReference>
<proteinExistence type="inferred from homology"/>
<dbReference type="InterPro" id="IPR036291">
    <property type="entry name" value="NAD(P)-bd_dom_sf"/>
</dbReference>
<evidence type="ECO:0000256" key="1">
    <source>
        <dbReference type="ARBA" id="ARBA00006484"/>
    </source>
</evidence>
<accession>A0ABT4ZU65</accession>
<keyword evidence="2" id="KW-0560">Oxidoreductase</keyword>
<name>A0ABT4ZU65_9CYAN</name>
<gene>
    <name evidence="3" type="ORF">PN497_12975</name>
</gene>
<evidence type="ECO:0000313" key="3">
    <source>
        <dbReference type="EMBL" id="MDB9442267.1"/>
    </source>
</evidence>
<reference evidence="3 4" key="1">
    <citation type="submission" date="2023-01" db="EMBL/GenBank/DDBJ databases">
        <title>Genomes from the Australian National Cyanobacteria Reference Collection.</title>
        <authorList>
            <person name="Willis A."/>
            <person name="Lee E.M.F."/>
        </authorList>
    </citation>
    <scope>NUCLEOTIDE SEQUENCE [LARGE SCALE GENOMIC DNA]</scope>
    <source>
        <strain evidence="3 4">CS-549</strain>
    </source>
</reference>
<comment type="similarity">
    <text evidence="1">Belongs to the short-chain dehydrogenases/reductases (SDR) family.</text>
</comment>
<protein>
    <submittedName>
        <fullName evidence="3">SDR family NAD(P)-dependent oxidoreductase</fullName>
    </submittedName>
</protein>
<evidence type="ECO:0000256" key="2">
    <source>
        <dbReference type="ARBA" id="ARBA00023002"/>
    </source>
</evidence>
<sequence length="129" mass="14728">MSNLLMIPHLLTKQSAAIIKITSRLALVPKQSAPIYCSSKAGLHIASKALRWQLERTPIKVFEIIARLVDTPMTQGRGKGKIQLDTLVEEFWRNFSRDHYEMLIGKSKLLYLLQQFLPQVAEKIMRPGL</sequence>
<dbReference type="Proteomes" id="UP001211711">
    <property type="component" value="Unassembled WGS sequence"/>
</dbReference>
<evidence type="ECO:0000313" key="4">
    <source>
        <dbReference type="Proteomes" id="UP001211711"/>
    </source>
</evidence>
<dbReference type="EMBL" id="JAQMTI010000153">
    <property type="protein sequence ID" value="MDB9442267.1"/>
    <property type="molecule type" value="Genomic_DNA"/>
</dbReference>